<evidence type="ECO:0000313" key="2">
    <source>
        <dbReference type="EMBL" id="WZC49756.1"/>
    </source>
</evidence>
<evidence type="ECO:0000259" key="1">
    <source>
        <dbReference type="Pfam" id="PF09037"/>
    </source>
</evidence>
<dbReference type="RefSeq" id="WP_341367866.1">
    <property type="nucleotide sequence ID" value="NZ_CP150951.2"/>
</dbReference>
<dbReference type="SUPFAM" id="SSF52540">
    <property type="entry name" value="P-loop containing nucleoside triphosphate hydrolases"/>
    <property type="match status" value="1"/>
</dbReference>
<dbReference type="PIRSF" id="PIRSF021497">
    <property type="entry name" value="Sulphotransferase_Stf0"/>
    <property type="match status" value="1"/>
</dbReference>
<accession>A0ABZ2V5B8</accession>
<dbReference type="InterPro" id="IPR027417">
    <property type="entry name" value="P-loop_NTPase"/>
</dbReference>
<dbReference type="Proteomes" id="UP001440612">
    <property type="component" value="Chromosome"/>
</dbReference>
<dbReference type="EMBL" id="CP150951">
    <property type="protein sequence ID" value="WZC49756.1"/>
    <property type="molecule type" value="Genomic_DNA"/>
</dbReference>
<name>A0ABZ2V5B8_9RHOB</name>
<gene>
    <name evidence="2" type="ORF">AABB29_03645</name>
</gene>
<sequence length="259" mass="28662">MILRPEQGYLICTMPRSGSTLLCDLLSQTGVAGKPNSFFRPQSLADFAAEWDVPAPSLDDFDQSYIDAALTHGSANTGCFGMRIMWQNNVPDFIQRLGVLFPAAQTDLDRLQAAFGPLKFIHLARRDLVAEAVSYVIADQSGLWHRNADGSELERTRPPAEPDYDFDAIHAIYEEVSVGHGNWNSWFDGQNITPLQVAYEDLAQDPNDQLRRVLHFLGCDERKADGIRPGTARLSDARNADWAARFREEAGLAPAAPGT</sequence>
<feature type="domain" description="Sulphotransferase Stf0" evidence="1">
    <location>
        <begin position="9"/>
        <end position="249"/>
    </location>
</feature>
<proteinExistence type="predicted"/>
<dbReference type="Pfam" id="PF09037">
    <property type="entry name" value="Sulphotransf"/>
    <property type="match status" value="1"/>
</dbReference>
<dbReference type="InterPro" id="IPR015124">
    <property type="entry name" value="Stf0"/>
</dbReference>
<dbReference type="InterPro" id="IPR024628">
    <property type="entry name" value="Sulfotransferase_Stf0_dom"/>
</dbReference>
<reference evidence="3" key="1">
    <citation type="submission" date="2024-04" db="EMBL/GenBank/DDBJ databases">
        <title>Phylogenomic analyses of a clade within the roseobacter group suggest taxonomic reassignments of species of the genera Aestuariivita, Citreicella, Loktanella, Nautella, Pelagibaca, Ruegeria, Thalassobius, Thiobacimonas and Tropicibacter, and the proposal o.</title>
        <authorList>
            <person name="Jeon C.O."/>
        </authorList>
    </citation>
    <scope>NUCLEOTIDE SEQUENCE [LARGE SCALE GENOMIC DNA]</scope>
    <source>
        <strain evidence="3">BS5-3</strain>
    </source>
</reference>
<organism evidence="2 3">
    <name type="scientific">Yoonia phaeophyticola</name>
    <dbReference type="NCBI Taxonomy" id="3137369"/>
    <lineage>
        <taxon>Bacteria</taxon>
        <taxon>Pseudomonadati</taxon>
        <taxon>Pseudomonadota</taxon>
        <taxon>Alphaproteobacteria</taxon>
        <taxon>Rhodobacterales</taxon>
        <taxon>Paracoccaceae</taxon>
        <taxon>Yoonia</taxon>
    </lineage>
</organism>
<dbReference type="Gene3D" id="3.40.50.300">
    <property type="entry name" value="P-loop containing nucleotide triphosphate hydrolases"/>
    <property type="match status" value="1"/>
</dbReference>
<protein>
    <submittedName>
        <fullName evidence="2">Stf0 family sulfotransferase</fullName>
    </submittedName>
</protein>
<keyword evidence="3" id="KW-1185">Reference proteome</keyword>
<evidence type="ECO:0000313" key="3">
    <source>
        <dbReference type="Proteomes" id="UP001440612"/>
    </source>
</evidence>